<comment type="caution">
    <text evidence="2">The sequence shown here is derived from an EMBL/GenBank/DDBJ whole genome shotgun (WGS) entry which is preliminary data.</text>
</comment>
<sequence length="58" mass="5940">VAHGKNMNGPAATTINGHCGPSSLRVAHMTTPKTEERPVIGSNNSTHTITCGLASALE</sequence>
<evidence type="ECO:0000256" key="1">
    <source>
        <dbReference type="SAM" id="MobiDB-lite"/>
    </source>
</evidence>
<evidence type="ECO:0000313" key="4">
    <source>
        <dbReference type="Proteomes" id="UP000499080"/>
    </source>
</evidence>
<evidence type="ECO:0000313" key="2">
    <source>
        <dbReference type="EMBL" id="GBO27487.1"/>
    </source>
</evidence>
<gene>
    <name evidence="3" type="ORF">AVEN_113609_1</name>
    <name evidence="2" type="ORF">AVEN_210259_1</name>
</gene>
<dbReference type="Proteomes" id="UP000499080">
    <property type="component" value="Unassembled WGS sequence"/>
</dbReference>
<name>A0A4Y2VUP8_ARAVE</name>
<feature type="non-terminal residue" evidence="2">
    <location>
        <position position="1"/>
    </location>
</feature>
<accession>A0A4Y2VUP8</accession>
<organism evidence="2 4">
    <name type="scientific">Araneus ventricosus</name>
    <name type="common">Orbweaver spider</name>
    <name type="synonym">Epeira ventricosa</name>
    <dbReference type="NCBI Taxonomy" id="182803"/>
    <lineage>
        <taxon>Eukaryota</taxon>
        <taxon>Metazoa</taxon>
        <taxon>Ecdysozoa</taxon>
        <taxon>Arthropoda</taxon>
        <taxon>Chelicerata</taxon>
        <taxon>Arachnida</taxon>
        <taxon>Araneae</taxon>
        <taxon>Araneomorphae</taxon>
        <taxon>Entelegynae</taxon>
        <taxon>Araneoidea</taxon>
        <taxon>Araneidae</taxon>
        <taxon>Araneus</taxon>
    </lineage>
</organism>
<dbReference type="EMBL" id="BGPR01050497">
    <property type="protein sequence ID" value="GBO27487.1"/>
    <property type="molecule type" value="Genomic_DNA"/>
</dbReference>
<feature type="region of interest" description="Disordered" evidence="1">
    <location>
        <begin position="1"/>
        <end position="24"/>
    </location>
</feature>
<proteinExistence type="predicted"/>
<reference evidence="2 4" key="1">
    <citation type="journal article" date="2019" name="Sci. Rep.">
        <title>Orb-weaving spider Araneus ventricosus genome elucidates the spidroin gene catalogue.</title>
        <authorList>
            <person name="Kono N."/>
            <person name="Nakamura H."/>
            <person name="Ohtoshi R."/>
            <person name="Moran D.A.P."/>
            <person name="Shinohara A."/>
            <person name="Yoshida Y."/>
            <person name="Fujiwara M."/>
            <person name="Mori M."/>
            <person name="Tomita M."/>
            <person name="Arakawa K."/>
        </authorList>
    </citation>
    <scope>NUCLEOTIDE SEQUENCE [LARGE SCALE GENOMIC DNA]</scope>
</reference>
<keyword evidence="4" id="KW-1185">Reference proteome</keyword>
<dbReference type="AlphaFoldDB" id="A0A4Y2VUP8"/>
<protein>
    <submittedName>
        <fullName evidence="2">Uncharacterized protein</fullName>
    </submittedName>
</protein>
<evidence type="ECO:0000313" key="3">
    <source>
        <dbReference type="EMBL" id="GBO27495.1"/>
    </source>
</evidence>
<dbReference type="EMBL" id="BGPR01050505">
    <property type="protein sequence ID" value="GBO27495.1"/>
    <property type="molecule type" value="Genomic_DNA"/>
</dbReference>